<evidence type="ECO:0000256" key="3">
    <source>
        <dbReference type="ARBA" id="ARBA00022840"/>
    </source>
</evidence>
<dbReference type="CDD" id="cd00267">
    <property type="entry name" value="ABC_ATPase"/>
    <property type="match status" value="1"/>
</dbReference>
<dbReference type="Gene3D" id="3.40.50.300">
    <property type="entry name" value="P-loop containing nucleotide triphosphate hydrolases"/>
    <property type="match status" value="2"/>
</dbReference>
<keyword evidence="3 5" id="KW-0067">ATP-binding</keyword>
<dbReference type="Proteomes" id="UP000243588">
    <property type="component" value="Unassembled WGS sequence"/>
</dbReference>
<evidence type="ECO:0000259" key="4">
    <source>
        <dbReference type="PROSITE" id="PS50893"/>
    </source>
</evidence>
<evidence type="ECO:0000256" key="1">
    <source>
        <dbReference type="ARBA" id="ARBA00022448"/>
    </source>
</evidence>
<feature type="domain" description="ABC transporter" evidence="4">
    <location>
        <begin position="5"/>
        <end position="197"/>
    </location>
</feature>
<dbReference type="GO" id="GO:0005524">
    <property type="term" value="F:ATP binding"/>
    <property type="evidence" value="ECO:0007669"/>
    <property type="project" value="UniProtKB-KW"/>
</dbReference>
<dbReference type="PANTHER" id="PTHR42939">
    <property type="entry name" value="ABC TRANSPORTER ATP-BINDING PROTEIN ALBC-RELATED"/>
    <property type="match status" value="1"/>
</dbReference>
<dbReference type="PROSITE" id="PS50893">
    <property type="entry name" value="ABC_TRANSPORTER_2"/>
    <property type="match status" value="1"/>
</dbReference>
<accession>A0A1G8G0Y0</accession>
<keyword evidence="2" id="KW-0547">Nucleotide-binding</keyword>
<organism evidence="5 6">
    <name type="scientific">Myroides phaeus</name>
    <dbReference type="NCBI Taxonomy" id="702745"/>
    <lineage>
        <taxon>Bacteria</taxon>
        <taxon>Pseudomonadati</taxon>
        <taxon>Bacteroidota</taxon>
        <taxon>Flavobacteriia</taxon>
        <taxon>Flavobacteriales</taxon>
        <taxon>Flavobacteriaceae</taxon>
        <taxon>Myroides</taxon>
    </lineage>
</organism>
<dbReference type="RefSeq" id="WP_090409966.1">
    <property type="nucleotide sequence ID" value="NZ_FNDQ01000021.1"/>
</dbReference>
<dbReference type="InterPro" id="IPR051782">
    <property type="entry name" value="ABC_Transporter_VariousFunc"/>
</dbReference>
<protein>
    <submittedName>
        <fullName evidence="5">Energy-coupling factor transporter ATP-binding protein EcfA2</fullName>
    </submittedName>
</protein>
<keyword evidence="1" id="KW-0813">Transport</keyword>
<dbReference type="STRING" id="702745.SAMN05421818_12126"/>
<dbReference type="GO" id="GO:0016887">
    <property type="term" value="F:ATP hydrolysis activity"/>
    <property type="evidence" value="ECO:0007669"/>
    <property type="project" value="InterPro"/>
</dbReference>
<dbReference type="SMART" id="SM00382">
    <property type="entry name" value="AAA"/>
    <property type="match status" value="1"/>
</dbReference>
<reference evidence="6" key="1">
    <citation type="submission" date="2016-10" db="EMBL/GenBank/DDBJ databases">
        <authorList>
            <person name="Varghese N."/>
            <person name="Submissions S."/>
        </authorList>
    </citation>
    <scope>NUCLEOTIDE SEQUENCE [LARGE SCALE GENOMIC DNA]</scope>
    <source>
        <strain evidence="6">DSM 23313</strain>
    </source>
</reference>
<dbReference type="InterPro" id="IPR003439">
    <property type="entry name" value="ABC_transporter-like_ATP-bd"/>
</dbReference>
<name>A0A1G8G0Y0_9FLAO</name>
<evidence type="ECO:0000313" key="6">
    <source>
        <dbReference type="Proteomes" id="UP000243588"/>
    </source>
</evidence>
<sequence>MSHQFQLDSLIHQIDNRTLLHGVCLSAKTTDIIGIVGSNGTGKSTLLNILFGAIKATQIFIRVDNQVILNRHKLNKYFSYKPQFLMFPPNLKVKDLFTLEQLTSTPFLNYLDLKIKELSTGEQQFLQTLYVLNLPQPFCLLDEPFAAISPIMQEQLMAIIQDKSQDKCIILVDHYHDLLAKICTKQFQLTQGNLLQITH</sequence>
<evidence type="ECO:0000256" key="2">
    <source>
        <dbReference type="ARBA" id="ARBA00022741"/>
    </source>
</evidence>
<evidence type="ECO:0000313" key="5">
    <source>
        <dbReference type="EMBL" id="SDH88022.1"/>
    </source>
</evidence>
<dbReference type="InterPro" id="IPR027417">
    <property type="entry name" value="P-loop_NTPase"/>
</dbReference>
<keyword evidence="6" id="KW-1185">Reference proteome</keyword>
<dbReference type="Pfam" id="PF00005">
    <property type="entry name" value="ABC_tran"/>
    <property type="match status" value="1"/>
</dbReference>
<dbReference type="AlphaFoldDB" id="A0A1G8G0Y0"/>
<dbReference type="PANTHER" id="PTHR42939:SF1">
    <property type="entry name" value="ABC TRANSPORTER ATP-BINDING PROTEIN ALBC-RELATED"/>
    <property type="match status" value="1"/>
</dbReference>
<dbReference type="EMBL" id="FNDQ01000021">
    <property type="protein sequence ID" value="SDH88022.1"/>
    <property type="molecule type" value="Genomic_DNA"/>
</dbReference>
<gene>
    <name evidence="5" type="ORF">SAMN05421818_12126</name>
</gene>
<dbReference type="SUPFAM" id="SSF52540">
    <property type="entry name" value="P-loop containing nucleoside triphosphate hydrolases"/>
    <property type="match status" value="1"/>
</dbReference>
<proteinExistence type="predicted"/>
<dbReference type="InterPro" id="IPR003593">
    <property type="entry name" value="AAA+_ATPase"/>
</dbReference>